<evidence type="ECO:0000313" key="3">
    <source>
        <dbReference type="Proteomes" id="UP000037460"/>
    </source>
</evidence>
<feature type="compositionally biased region" description="Low complexity" evidence="1">
    <location>
        <begin position="177"/>
        <end position="189"/>
    </location>
</feature>
<name>A0A0M0KAY8_9EUKA</name>
<feature type="compositionally biased region" description="Low complexity" evidence="1">
    <location>
        <begin position="42"/>
        <end position="55"/>
    </location>
</feature>
<evidence type="ECO:0000256" key="1">
    <source>
        <dbReference type="SAM" id="MobiDB-lite"/>
    </source>
</evidence>
<feature type="compositionally biased region" description="Basic and acidic residues" evidence="1">
    <location>
        <begin position="123"/>
        <end position="133"/>
    </location>
</feature>
<reference evidence="3" key="1">
    <citation type="journal article" date="2015" name="PLoS Genet.">
        <title>Genome Sequence and Transcriptome Analyses of Chrysochromulina tobin: Metabolic Tools for Enhanced Algal Fitness in the Prominent Order Prymnesiales (Haptophyceae).</title>
        <authorList>
            <person name="Hovde B.T."/>
            <person name="Deodato C.R."/>
            <person name="Hunsperger H.M."/>
            <person name="Ryken S.A."/>
            <person name="Yost W."/>
            <person name="Jha R.K."/>
            <person name="Patterson J."/>
            <person name="Monnat R.J. Jr."/>
            <person name="Barlow S.B."/>
            <person name="Starkenburg S.R."/>
            <person name="Cattolico R.A."/>
        </authorList>
    </citation>
    <scope>NUCLEOTIDE SEQUENCE</scope>
    <source>
        <strain evidence="3">CCMP291</strain>
    </source>
</reference>
<proteinExistence type="predicted"/>
<dbReference type="AlphaFoldDB" id="A0A0M0KAY8"/>
<feature type="region of interest" description="Disordered" evidence="1">
    <location>
        <begin position="11"/>
        <end position="220"/>
    </location>
</feature>
<feature type="compositionally biased region" description="Low complexity" evidence="1">
    <location>
        <begin position="113"/>
        <end position="122"/>
    </location>
</feature>
<feature type="compositionally biased region" description="Low complexity" evidence="1">
    <location>
        <begin position="11"/>
        <end position="20"/>
    </location>
</feature>
<accession>A0A0M0KAY8</accession>
<dbReference type="Proteomes" id="UP000037460">
    <property type="component" value="Unassembled WGS sequence"/>
</dbReference>
<evidence type="ECO:0000313" key="2">
    <source>
        <dbReference type="EMBL" id="KOO35583.1"/>
    </source>
</evidence>
<keyword evidence="3" id="KW-1185">Reference proteome</keyword>
<comment type="caution">
    <text evidence="2">The sequence shown here is derived from an EMBL/GenBank/DDBJ whole genome shotgun (WGS) entry which is preliminary data.</text>
</comment>
<feature type="compositionally biased region" description="Low complexity" evidence="1">
    <location>
        <begin position="137"/>
        <end position="146"/>
    </location>
</feature>
<feature type="compositionally biased region" description="Low complexity" evidence="1">
    <location>
        <begin position="86"/>
        <end position="101"/>
    </location>
</feature>
<sequence length="246" mass="24754">MDITKFFTKKPAAAAAKPAADGIEPVAGASAKVKRKAEDDVASASAGDAAAAAEAAEVKKKALPSANGHTPVPPVRQKVDPASFFAMGSSAAKPMPSSSAKVEQSAAPPPKAPVAEPKAAPSEPERVKRHRDDDENAGQADGAAAAKRPEHTTAGTSKQKGPSDKRPTPPPARAALDASSSPAGDGSSPIAPLSADFAPPPPSKWYPGKKDIAPPNKGNKRVPMAAPQCLAGLTFVITGTIASDGL</sequence>
<dbReference type="EMBL" id="JWZX01000815">
    <property type="protein sequence ID" value="KOO35583.1"/>
    <property type="molecule type" value="Genomic_DNA"/>
</dbReference>
<organism evidence="2 3">
    <name type="scientific">Chrysochromulina tobinii</name>
    <dbReference type="NCBI Taxonomy" id="1460289"/>
    <lineage>
        <taxon>Eukaryota</taxon>
        <taxon>Haptista</taxon>
        <taxon>Haptophyta</taxon>
        <taxon>Prymnesiophyceae</taxon>
        <taxon>Prymnesiales</taxon>
        <taxon>Chrysochromulinaceae</taxon>
        <taxon>Chrysochromulina</taxon>
    </lineage>
</organism>
<protein>
    <submittedName>
        <fullName evidence="2">Uncharacterized protein</fullName>
    </submittedName>
</protein>
<gene>
    <name evidence="2" type="ORF">Ctob_008911</name>
</gene>